<protein>
    <submittedName>
        <fullName evidence="3">Uncharacterized protein</fullName>
    </submittedName>
</protein>
<evidence type="ECO:0000256" key="1">
    <source>
        <dbReference type="SAM" id="Phobius"/>
    </source>
</evidence>
<dbReference type="AlphaFoldDB" id="A0A915JTV2"/>
<sequence length="254" mass="29837">MKIYGVRDQFSTDIRAISVNDFEPFSFVSPTDDGGCSREARWGPYLKMNENVDSFCQMKVSQKEFFDCRQLRMKVRSIWERLEQFSFVVGNIRTNVILSQVLKIIQLSNGSFYDDGQHLTRNDFSASCPEIPNKISLIIYHRKIKTNNGPVFQILGAVKRFDYSTWTYRGRSSDYDFPLSFRARFLEVPSDIFLVPKFYINFKSLWCLNSPSDSVCWNELFYIFDLPQFSDFDMQFVFFVLSTIILTVFIHMIV</sequence>
<keyword evidence="1" id="KW-0472">Membrane</keyword>
<name>A0A915JTV2_ROMCU</name>
<keyword evidence="1" id="KW-1133">Transmembrane helix</keyword>
<keyword evidence="2" id="KW-1185">Reference proteome</keyword>
<feature type="transmembrane region" description="Helical" evidence="1">
    <location>
        <begin position="236"/>
        <end position="253"/>
    </location>
</feature>
<dbReference type="Proteomes" id="UP000887565">
    <property type="component" value="Unplaced"/>
</dbReference>
<accession>A0A915JTV2</accession>
<organism evidence="2 3">
    <name type="scientific">Romanomermis culicivorax</name>
    <name type="common">Nematode worm</name>
    <dbReference type="NCBI Taxonomy" id="13658"/>
    <lineage>
        <taxon>Eukaryota</taxon>
        <taxon>Metazoa</taxon>
        <taxon>Ecdysozoa</taxon>
        <taxon>Nematoda</taxon>
        <taxon>Enoplea</taxon>
        <taxon>Dorylaimia</taxon>
        <taxon>Mermithida</taxon>
        <taxon>Mermithoidea</taxon>
        <taxon>Mermithidae</taxon>
        <taxon>Romanomermis</taxon>
    </lineage>
</organism>
<evidence type="ECO:0000313" key="2">
    <source>
        <dbReference type="Proteomes" id="UP000887565"/>
    </source>
</evidence>
<reference evidence="3" key="1">
    <citation type="submission" date="2022-11" db="UniProtKB">
        <authorList>
            <consortium name="WormBaseParasite"/>
        </authorList>
    </citation>
    <scope>IDENTIFICATION</scope>
</reference>
<proteinExistence type="predicted"/>
<dbReference type="WBParaSite" id="nRc.2.0.1.t29484-RA">
    <property type="protein sequence ID" value="nRc.2.0.1.t29484-RA"/>
    <property type="gene ID" value="nRc.2.0.1.g29484"/>
</dbReference>
<evidence type="ECO:0000313" key="3">
    <source>
        <dbReference type="WBParaSite" id="nRc.2.0.1.t29484-RA"/>
    </source>
</evidence>
<keyword evidence="1" id="KW-0812">Transmembrane</keyword>